<reference evidence="1 2" key="1">
    <citation type="submission" date="2019-03" db="EMBL/GenBank/DDBJ databases">
        <title>Genomic Encyclopedia of Type Strains, Phase IV (KMG-IV): sequencing the most valuable type-strain genomes for metagenomic binning, comparative biology and taxonomic classification.</title>
        <authorList>
            <person name="Goeker M."/>
        </authorList>
    </citation>
    <scope>NUCLEOTIDE SEQUENCE [LARGE SCALE GENOMIC DNA]</scope>
    <source>
        <strain evidence="1 2">DSM 19377</strain>
    </source>
</reference>
<dbReference type="Proteomes" id="UP000295416">
    <property type="component" value="Unassembled WGS sequence"/>
</dbReference>
<dbReference type="EMBL" id="SLXK01000046">
    <property type="protein sequence ID" value="TCP21055.1"/>
    <property type="molecule type" value="Genomic_DNA"/>
</dbReference>
<accession>A0A4R2NIM7</accession>
<comment type="caution">
    <text evidence="1">The sequence shown here is derived from an EMBL/GenBank/DDBJ whole genome shotgun (WGS) entry which is preliminary data.</text>
</comment>
<proteinExistence type="predicted"/>
<evidence type="ECO:0000313" key="2">
    <source>
        <dbReference type="Proteomes" id="UP000295416"/>
    </source>
</evidence>
<gene>
    <name evidence="1" type="ORF">EV207_1465</name>
</gene>
<name>A0A4R2NIM7_9BACL</name>
<evidence type="ECO:0000313" key="1">
    <source>
        <dbReference type="EMBL" id="TCP21055.1"/>
    </source>
</evidence>
<organism evidence="1 2">
    <name type="scientific">Scopulibacillus darangshiensis</name>
    <dbReference type="NCBI Taxonomy" id="442528"/>
    <lineage>
        <taxon>Bacteria</taxon>
        <taxon>Bacillati</taxon>
        <taxon>Bacillota</taxon>
        <taxon>Bacilli</taxon>
        <taxon>Bacillales</taxon>
        <taxon>Sporolactobacillaceae</taxon>
        <taxon>Scopulibacillus</taxon>
    </lineage>
</organism>
<dbReference type="AlphaFoldDB" id="A0A4R2NIM7"/>
<sequence length="39" mass="4458">MGAHDIIKIIENNSRWFKAKKNISINAKISYEGQILSLI</sequence>
<keyword evidence="2" id="KW-1185">Reference proteome</keyword>
<protein>
    <submittedName>
        <fullName evidence="1">Uncharacterized protein</fullName>
    </submittedName>
</protein>